<keyword evidence="2 6" id="KW-0436">Ligase</keyword>
<evidence type="ECO:0000313" key="7">
    <source>
        <dbReference type="Proteomes" id="UP000545493"/>
    </source>
</evidence>
<name>A0A7X5US77_9PSEU</name>
<evidence type="ECO:0000313" key="6">
    <source>
        <dbReference type="EMBL" id="NIJ12907.1"/>
    </source>
</evidence>
<organism evidence="6 7">
    <name type="scientific">Saccharomonospora amisosensis</name>
    <dbReference type="NCBI Taxonomy" id="1128677"/>
    <lineage>
        <taxon>Bacteria</taxon>
        <taxon>Bacillati</taxon>
        <taxon>Actinomycetota</taxon>
        <taxon>Actinomycetes</taxon>
        <taxon>Pseudonocardiales</taxon>
        <taxon>Pseudonocardiaceae</taxon>
        <taxon>Saccharomonospora</taxon>
    </lineage>
</organism>
<evidence type="ECO:0000256" key="3">
    <source>
        <dbReference type="SAM" id="MobiDB-lite"/>
    </source>
</evidence>
<dbReference type="PROSITE" id="PS00455">
    <property type="entry name" value="AMP_BINDING"/>
    <property type="match status" value="1"/>
</dbReference>
<evidence type="ECO:0000256" key="1">
    <source>
        <dbReference type="ARBA" id="ARBA00006432"/>
    </source>
</evidence>
<feature type="domain" description="AMP-binding enzyme C-terminal" evidence="5">
    <location>
        <begin position="466"/>
        <end position="542"/>
    </location>
</feature>
<evidence type="ECO:0000259" key="5">
    <source>
        <dbReference type="Pfam" id="PF13193"/>
    </source>
</evidence>
<dbReference type="Pfam" id="PF00501">
    <property type="entry name" value="AMP-binding"/>
    <property type="match status" value="1"/>
</dbReference>
<comment type="caution">
    <text evidence="6">The sequence shown here is derived from an EMBL/GenBank/DDBJ whole genome shotgun (WGS) entry which is preliminary data.</text>
</comment>
<dbReference type="PANTHER" id="PTHR43201:SF5">
    <property type="entry name" value="MEDIUM-CHAIN ACYL-COA LIGASE ACSF2, MITOCHONDRIAL"/>
    <property type="match status" value="1"/>
</dbReference>
<dbReference type="RefSeq" id="WP_243852272.1">
    <property type="nucleotide sequence ID" value="NZ_JAAOYM010000001.1"/>
</dbReference>
<evidence type="ECO:0000256" key="2">
    <source>
        <dbReference type="ARBA" id="ARBA00022598"/>
    </source>
</evidence>
<feature type="region of interest" description="Disordered" evidence="3">
    <location>
        <begin position="539"/>
        <end position="560"/>
    </location>
</feature>
<gene>
    <name evidence="6" type="ORF">FHU38_003251</name>
</gene>
<dbReference type="GO" id="GO:0006631">
    <property type="term" value="P:fatty acid metabolic process"/>
    <property type="evidence" value="ECO:0007669"/>
    <property type="project" value="TreeGrafter"/>
</dbReference>
<keyword evidence="7" id="KW-1185">Reference proteome</keyword>
<accession>A0A7X5US77</accession>
<dbReference type="InterPro" id="IPR000873">
    <property type="entry name" value="AMP-dep_synth/lig_dom"/>
</dbReference>
<sequence length="560" mass="60587">MRELMNGNAADPGKARDAAVASLTAPGGRFEVVEEEVLGRRMRVFRSRPRSLRELLLTARRHGDTEYLVCEEGRWTFDEHHASVASLALALRARYHIGKGDRVAILSANNAEWITTFWAATTLGAITVGMNSLWSAREIGYGLADSTPSVIVADARRRELLGQTDATVLSVETDIPALASQTPDAELPDCDIAEDDPAVILYTSGTTGRPKGAVHSHRNVLAACDYHLFNDALAEALGRPPARRRFLLVTPLFHIAGLHNLAVPRLVTGETAVIYTGRFEAERVLRLIERERVTNWGAVPTMANRLIEHGDLSGYDLSSLTALSLNSAPSSPALMERVRELLPHAAPSLGTTYGLTETSTAATLATAADLARYPDSVGTPVINVDVEIRDAKGNRVPDGVEGEICVRGAQVMLGYWNNPEATAAAIGPDGWLRTGDLGMLADGHLRISSRRADLILRGGENVYPVEIENALAEHPCVAESVVLGLPHADLGEVVAAVVVLTEPGAARQAELSAFVAERLARYKVPTRWLLTTRPLPRNATGKVERHRVRDSMEHQVVDDG</sequence>
<protein>
    <submittedName>
        <fullName evidence="6">Acyl-CoA synthetase (AMP-forming)/AMP-acid ligase II</fullName>
    </submittedName>
</protein>
<feature type="compositionally biased region" description="Basic and acidic residues" evidence="3">
    <location>
        <begin position="547"/>
        <end position="560"/>
    </location>
</feature>
<dbReference type="InterPro" id="IPR020845">
    <property type="entry name" value="AMP-binding_CS"/>
</dbReference>
<dbReference type="AlphaFoldDB" id="A0A7X5US77"/>
<dbReference type="SUPFAM" id="SSF56801">
    <property type="entry name" value="Acetyl-CoA synthetase-like"/>
    <property type="match status" value="1"/>
</dbReference>
<dbReference type="InterPro" id="IPR025110">
    <property type="entry name" value="AMP-bd_C"/>
</dbReference>
<dbReference type="Proteomes" id="UP000545493">
    <property type="component" value="Unassembled WGS sequence"/>
</dbReference>
<proteinExistence type="inferred from homology"/>
<comment type="similarity">
    <text evidence="1">Belongs to the ATP-dependent AMP-binding enzyme family.</text>
</comment>
<reference evidence="6 7" key="1">
    <citation type="submission" date="2020-03" db="EMBL/GenBank/DDBJ databases">
        <title>Sequencing the genomes of 1000 actinobacteria strains.</title>
        <authorList>
            <person name="Klenk H.-P."/>
        </authorList>
    </citation>
    <scope>NUCLEOTIDE SEQUENCE [LARGE SCALE GENOMIC DNA]</scope>
    <source>
        <strain evidence="6 7">DSM 45685</strain>
    </source>
</reference>
<dbReference type="GO" id="GO:0031956">
    <property type="term" value="F:medium-chain fatty acid-CoA ligase activity"/>
    <property type="evidence" value="ECO:0007669"/>
    <property type="project" value="TreeGrafter"/>
</dbReference>
<evidence type="ECO:0000259" key="4">
    <source>
        <dbReference type="Pfam" id="PF00501"/>
    </source>
</evidence>
<dbReference type="PANTHER" id="PTHR43201">
    <property type="entry name" value="ACYL-COA SYNTHETASE"/>
    <property type="match status" value="1"/>
</dbReference>
<dbReference type="EMBL" id="JAAOYM010000001">
    <property type="protein sequence ID" value="NIJ12907.1"/>
    <property type="molecule type" value="Genomic_DNA"/>
</dbReference>
<dbReference type="Pfam" id="PF13193">
    <property type="entry name" value="AMP-binding_C"/>
    <property type="match status" value="1"/>
</dbReference>
<dbReference type="Gene3D" id="3.40.50.12780">
    <property type="entry name" value="N-terminal domain of ligase-like"/>
    <property type="match status" value="1"/>
</dbReference>
<feature type="domain" description="AMP-dependent synthetase/ligase" evidence="4">
    <location>
        <begin position="58"/>
        <end position="416"/>
    </location>
</feature>
<dbReference type="InterPro" id="IPR045851">
    <property type="entry name" value="AMP-bd_C_sf"/>
</dbReference>
<dbReference type="InterPro" id="IPR042099">
    <property type="entry name" value="ANL_N_sf"/>
</dbReference>
<dbReference type="Gene3D" id="3.30.300.30">
    <property type="match status" value="1"/>
</dbReference>